<dbReference type="InterPro" id="IPR013656">
    <property type="entry name" value="PAS_4"/>
</dbReference>
<keyword evidence="7" id="KW-0472">Membrane</keyword>
<dbReference type="Gene3D" id="3.30.450.20">
    <property type="entry name" value="PAS domain"/>
    <property type="match status" value="2"/>
</dbReference>
<dbReference type="PROSITE" id="PS50885">
    <property type="entry name" value="HAMP"/>
    <property type="match status" value="1"/>
</dbReference>
<accession>A0A3B0U937</accession>
<sequence length="1574" mass="177083">MKLRLKRFSDYSVRAKLFLITMLAFVSIVIMAIGANCLLNATRALSIISNIEKVHLKDFDLGVQEFYRYVLLGDKDKLKNSLAIIDEANNAAFVFSKIDSLAKTMNEKDLTNLLFATYKEGVNYDIKNAETLAKQVKTLLWVIPAKIGKIQHVARQAFVKGGEVGTLILQIGNSGISDEKIDALHSNVDIMHGLSFKLSATINEFNNYIKHLFILSLLFLAVFLGAGTVLLSYLISRSISLPIKELTEKFKNIAKGNPDSSAHFQFNNEIGELSQASIEIQVEHKNIISYCNKVANGDYSLKIQPKSETDELSIALNTMAEKLKHTKDNAEKDNWLKNGLVEMSKQIMGDLSVVELCDRILNFLTQFLGVELGAIYVYNSEEGRLKLTSSSGINIEGVQKYVKIGEGLVGEAAKTRKFAKIKTKGKYNKIFSATGEIVPQQVYMVPLDFNNKLVGVIELAPINELSELKANFIKTATTRLAVNISAALSRSRQQELLKKTREQSEELKLQQEKLEKRIKENEQMQISLEWEKSLLDALLDYSPDSIYFKDLKSRFIKISKSMAGLFGVTQPEEVEGKTDFDFHSEEHASEAYKDEQRVIKTKKPIIGIVEKEIFNGKPRYVSTTKMPLYNKKGEILGTFGISRDITEIKQMEANLEWERSLLNSLLDTIPDSIYFKDKESRFIKISKSMVDLFGVKRKEEVEGKTDFDFHSEEHAKKAFEDEQRIIKTKKPVIGIVEETIINGKPRYISTTKMPLYNNKGEVLGTFGISRNITEIKELENKVKQHNKKLQEQQERLQAANEELKTQEEELKVSNEELKSQEEELRVANEELEEQTKVLIESEKNLQIQQEELRVANEELEERSHQLELQKKEIIKNNNELLKTQNYLQVKARELEKTSQYKSEFLANMSHELRTPLNSLLILSKILGENKKGNLTEQQVNSIKIIYKSGTDLLQLINEILDLSKIEAGKMSIEYTPVKTEDLITEINLYFQPVAEEKKLSLKIEQGQEFPKILYTDQQRLMQILRNLLSNAFKFTSSGGITVSFMIPGPGTVLVNPDLNAGNSCQISVMDTGVGIAKDKKDAIFNAFQQADGSISRKFGGTGLGLSISKELTRLLGGEIQVDSVEGKGSVFTVFLPLNTEKKYTAKQVKAAVAKEVRTLYEPSAQVAPEDNNQNKKVKKPPVYIKDDRGTSSEEPFILIICPGKDKAQKLLTQCNSRGYKAVVAENIANGVLLAEHFKPSAIILSADLNTPQNNELLQKNKWTFKLPVHPVSKIDDEVFLSSLKEINNLNTARSGKGQNKGGVKQAAVKNILIVEDDAVTLEALHLALDGQDFNIHDAVNGQQAFELIKSQKFDCVVLDLGLPDISGKELLQKLKSEKIKIPNIIIYTAKALTQTELRTLHKFTNSIVIKGLKSEERLMDEITLFLHQVSGSLKRGKLLNTKGSEQENNFAGKKILVVDDDIRNIFALGQMLEEKEIEVFEAENGLVALEVLKNNPGIDLVLMDLMMPEMDGLEAMKTIRKTPGISDIPIITITAKAMKEDYNESIKNGANDYISKPVDEAKLFSLLKIWLLNK</sequence>
<dbReference type="EC" id="2.7.13.3" evidence="2"/>
<feature type="domain" description="HAMP" evidence="12">
    <location>
        <begin position="237"/>
        <end position="276"/>
    </location>
</feature>
<dbReference type="InterPro" id="IPR003661">
    <property type="entry name" value="HisK_dim/P_dom"/>
</dbReference>
<dbReference type="CDD" id="cd00082">
    <property type="entry name" value="HisKA"/>
    <property type="match status" value="1"/>
</dbReference>
<dbReference type="CDD" id="cd06225">
    <property type="entry name" value="HAMP"/>
    <property type="match status" value="1"/>
</dbReference>
<organism evidence="13">
    <name type="scientific">hydrothermal vent metagenome</name>
    <dbReference type="NCBI Taxonomy" id="652676"/>
    <lineage>
        <taxon>unclassified sequences</taxon>
        <taxon>metagenomes</taxon>
        <taxon>ecological metagenomes</taxon>
    </lineage>
</organism>
<dbReference type="InterPro" id="IPR003660">
    <property type="entry name" value="HAMP_dom"/>
</dbReference>
<keyword evidence="3" id="KW-0597">Phosphoprotein</keyword>
<dbReference type="InterPro" id="IPR000014">
    <property type="entry name" value="PAS"/>
</dbReference>
<dbReference type="PROSITE" id="PS50113">
    <property type="entry name" value="PAC"/>
    <property type="match status" value="2"/>
</dbReference>
<feature type="transmembrane region" description="Helical" evidence="7">
    <location>
        <begin position="17"/>
        <end position="39"/>
    </location>
</feature>
<dbReference type="InterPro" id="IPR011006">
    <property type="entry name" value="CheY-like_superfamily"/>
</dbReference>
<dbReference type="NCBIfam" id="TIGR00229">
    <property type="entry name" value="sensory_box"/>
    <property type="match status" value="2"/>
</dbReference>
<dbReference type="Gene3D" id="3.30.565.10">
    <property type="entry name" value="Histidine kinase-like ATPase, C-terminal domain"/>
    <property type="match status" value="1"/>
</dbReference>
<keyword evidence="6" id="KW-0175">Coiled coil</keyword>
<evidence type="ECO:0000256" key="6">
    <source>
        <dbReference type="SAM" id="Coils"/>
    </source>
</evidence>
<dbReference type="EMBL" id="UOEP01000227">
    <property type="protein sequence ID" value="VAW24883.1"/>
    <property type="molecule type" value="Genomic_DNA"/>
</dbReference>
<dbReference type="CDD" id="cd00156">
    <property type="entry name" value="REC"/>
    <property type="match status" value="1"/>
</dbReference>
<evidence type="ECO:0000256" key="5">
    <source>
        <dbReference type="ARBA" id="ARBA00022777"/>
    </source>
</evidence>
<dbReference type="Gene3D" id="3.30.450.40">
    <property type="match status" value="1"/>
</dbReference>
<dbReference type="InterPro" id="IPR036890">
    <property type="entry name" value="HATPase_C_sf"/>
</dbReference>
<dbReference type="GO" id="GO:0005886">
    <property type="term" value="C:plasma membrane"/>
    <property type="evidence" value="ECO:0007669"/>
    <property type="project" value="TreeGrafter"/>
</dbReference>
<feature type="domain" description="Response regulatory" evidence="9">
    <location>
        <begin position="1310"/>
        <end position="1425"/>
    </location>
</feature>
<dbReference type="Gene3D" id="3.40.50.2300">
    <property type="match status" value="2"/>
</dbReference>
<dbReference type="Pfam" id="PF00672">
    <property type="entry name" value="HAMP"/>
    <property type="match status" value="1"/>
</dbReference>
<feature type="domain" description="PAC" evidence="11">
    <location>
        <begin position="592"/>
        <end position="657"/>
    </location>
</feature>
<keyword evidence="7" id="KW-0812">Transmembrane</keyword>
<keyword evidence="4" id="KW-0808">Transferase</keyword>
<dbReference type="GO" id="GO:0000155">
    <property type="term" value="F:phosphorelay sensor kinase activity"/>
    <property type="evidence" value="ECO:0007669"/>
    <property type="project" value="InterPro"/>
</dbReference>
<dbReference type="GO" id="GO:0009927">
    <property type="term" value="F:histidine phosphotransfer kinase activity"/>
    <property type="evidence" value="ECO:0007669"/>
    <property type="project" value="TreeGrafter"/>
</dbReference>
<dbReference type="Pfam" id="PF02518">
    <property type="entry name" value="HATPase_c"/>
    <property type="match status" value="1"/>
</dbReference>
<dbReference type="PANTHER" id="PTHR43047">
    <property type="entry name" value="TWO-COMPONENT HISTIDINE PROTEIN KINASE"/>
    <property type="match status" value="1"/>
</dbReference>
<dbReference type="InterPro" id="IPR003594">
    <property type="entry name" value="HATPase_dom"/>
</dbReference>
<evidence type="ECO:0000256" key="4">
    <source>
        <dbReference type="ARBA" id="ARBA00022679"/>
    </source>
</evidence>
<feature type="transmembrane region" description="Helical" evidence="7">
    <location>
        <begin position="212"/>
        <end position="235"/>
    </location>
</feature>
<dbReference type="PROSITE" id="PS50109">
    <property type="entry name" value="HIS_KIN"/>
    <property type="match status" value="1"/>
</dbReference>
<dbReference type="SUPFAM" id="SSF55785">
    <property type="entry name" value="PYP-like sensor domain (PAS domain)"/>
    <property type="match status" value="2"/>
</dbReference>
<evidence type="ECO:0000259" key="11">
    <source>
        <dbReference type="PROSITE" id="PS50113"/>
    </source>
</evidence>
<dbReference type="SMART" id="SM00091">
    <property type="entry name" value="PAS"/>
    <property type="match status" value="2"/>
</dbReference>
<dbReference type="InterPro" id="IPR003018">
    <property type="entry name" value="GAF"/>
</dbReference>
<feature type="domain" description="PAS" evidence="10">
    <location>
        <begin position="531"/>
        <end position="602"/>
    </location>
</feature>
<dbReference type="SUPFAM" id="SSF47384">
    <property type="entry name" value="Homodimeric domain of signal transducing histidine kinase"/>
    <property type="match status" value="1"/>
</dbReference>
<dbReference type="InterPro" id="IPR001789">
    <property type="entry name" value="Sig_transdc_resp-reg_receiver"/>
</dbReference>
<dbReference type="InterPro" id="IPR004358">
    <property type="entry name" value="Sig_transdc_His_kin-like_C"/>
</dbReference>
<dbReference type="SMART" id="SM00387">
    <property type="entry name" value="HATPase_c"/>
    <property type="match status" value="1"/>
</dbReference>
<dbReference type="Pfam" id="PF00072">
    <property type="entry name" value="Response_reg"/>
    <property type="match status" value="2"/>
</dbReference>
<dbReference type="CDD" id="cd16922">
    <property type="entry name" value="HATPase_EvgS-ArcB-TorS-like"/>
    <property type="match status" value="1"/>
</dbReference>
<dbReference type="Gene3D" id="1.10.287.130">
    <property type="match status" value="1"/>
</dbReference>
<dbReference type="SUPFAM" id="SSF55874">
    <property type="entry name" value="ATPase domain of HSP90 chaperone/DNA topoisomerase II/histidine kinase"/>
    <property type="match status" value="1"/>
</dbReference>
<dbReference type="SMART" id="SM00448">
    <property type="entry name" value="REC"/>
    <property type="match status" value="2"/>
</dbReference>
<dbReference type="PROSITE" id="PS50112">
    <property type="entry name" value="PAS"/>
    <property type="match status" value="2"/>
</dbReference>
<dbReference type="InterPro" id="IPR029016">
    <property type="entry name" value="GAF-like_dom_sf"/>
</dbReference>
<dbReference type="FunFam" id="3.30.565.10:FF:000010">
    <property type="entry name" value="Sensor histidine kinase RcsC"/>
    <property type="match status" value="1"/>
</dbReference>
<protein>
    <recommendedName>
        <fullName evidence="2">histidine kinase</fullName>
        <ecNumber evidence="2">2.7.13.3</ecNumber>
    </recommendedName>
</protein>
<comment type="catalytic activity">
    <reaction evidence="1">
        <text>ATP + protein L-histidine = ADP + protein N-phospho-L-histidine.</text>
        <dbReference type="EC" id="2.7.13.3"/>
    </reaction>
</comment>
<dbReference type="InterPro" id="IPR036097">
    <property type="entry name" value="HisK_dim/P_sf"/>
</dbReference>
<evidence type="ECO:0000313" key="13">
    <source>
        <dbReference type="EMBL" id="VAW24883.1"/>
    </source>
</evidence>
<dbReference type="InterPro" id="IPR005467">
    <property type="entry name" value="His_kinase_dom"/>
</dbReference>
<dbReference type="SMART" id="SM00388">
    <property type="entry name" value="HisKA"/>
    <property type="match status" value="1"/>
</dbReference>
<dbReference type="SUPFAM" id="SSF55781">
    <property type="entry name" value="GAF domain-like"/>
    <property type="match status" value="1"/>
</dbReference>
<dbReference type="Pfam" id="PF08448">
    <property type="entry name" value="PAS_4"/>
    <property type="match status" value="2"/>
</dbReference>
<feature type="coiled-coil region" evidence="6">
    <location>
        <begin position="768"/>
        <end position="876"/>
    </location>
</feature>
<feature type="domain" description="Response regulatory" evidence="9">
    <location>
        <begin position="1454"/>
        <end position="1571"/>
    </location>
</feature>
<dbReference type="Gene3D" id="6.10.340.10">
    <property type="match status" value="1"/>
</dbReference>
<dbReference type="CDD" id="cd00130">
    <property type="entry name" value="PAS"/>
    <property type="match status" value="2"/>
</dbReference>
<evidence type="ECO:0000259" key="12">
    <source>
        <dbReference type="PROSITE" id="PS50885"/>
    </source>
</evidence>
<reference evidence="13" key="1">
    <citation type="submission" date="2018-06" db="EMBL/GenBank/DDBJ databases">
        <authorList>
            <person name="Zhirakovskaya E."/>
        </authorList>
    </citation>
    <scope>NUCLEOTIDE SEQUENCE</scope>
</reference>
<dbReference type="InterPro" id="IPR035965">
    <property type="entry name" value="PAS-like_dom_sf"/>
</dbReference>
<gene>
    <name evidence="13" type="ORF">MNBD_BACTEROID01-2502</name>
</gene>
<dbReference type="Pfam" id="PF00512">
    <property type="entry name" value="HisKA"/>
    <property type="match status" value="1"/>
</dbReference>
<evidence type="ECO:0000259" key="8">
    <source>
        <dbReference type="PROSITE" id="PS50109"/>
    </source>
</evidence>
<dbReference type="PANTHER" id="PTHR43047:SF72">
    <property type="entry name" value="OSMOSENSING HISTIDINE PROTEIN KINASE SLN1"/>
    <property type="match status" value="1"/>
</dbReference>
<proteinExistence type="predicted"/>
<evidence type="ECO:0000256" key="3">
    <source>
        <dbReference type="ARBA" id="ARBA00022553"/>
    </source>
</evidence>
<keyword evidence="5 13" id="KW-0418">Kinase</keyword>
<feature type="domain" description="Histidine kinase" evidence="8">
    <location>
        <begin position="907"/>
        <end position="1139"/>
    </location>
</feature>
<dbReference type="SUPFAM" id="SSF52172">
    <property type="entry name" value="CheY-like"/>
    <property type="match status" value="2"/>
</dbReference>
<dbReference type="InterPro" id="IPR000700">
    <property type="entry name" value="PAS-assoc_C"/>
</dbReference>
<feature type="domain" description="PAC" evidence="11">
    <location>
        <begin position="719"/>
        <end position="784"/>
    </location>
</feature>
<dbReference type="PRINTS" id="PR00344">
    <property type="entry name" value="BCTRLSENSOR"/>
</dbReference>
<dbReference type="SMART" id="SM00065">
    <property type="entry name" value="GAF"/>
    <property type="match status" value="1"/>
</dbReference>
<feature type="coiled-coil region" evidence="6">
    <location>
        <begin position="490"/>
        <end position="524"/>
    </location>
</feature>
<name>A0A3B0U937_9ZZZZ</name>
<evidence type="ECO:0000256" key="1">
    <source>
        <dbReference type="ARBA" id="ARBA00000085"/>
    </source>
</evidence>
<dbReference type="CDD" id="cd17546">
    <property type="entry name" value="REC_hyHK_CKI1_RcsC-like"/>
    <property type="match status" value="1"/>
</dbReference>
<keyword evidence="7" id="KW-1133">Transmembrane helix</keyword>
<evidence type="ECO:0000259" key="9">
    <source>
        <dbReference type="PROSITE" id="PS50110"/>
    </source>
</evidence>
<evidence type="ECO:0000256" key="7">
    <source>
        <dbReference type="SAM" id="Phobius"/>
    </source>
</evidence>
<feature type="domain" description="PAS" evidence="10">
    <location>
        <begin position="658"/>
        <end position="729"/>
    </location>
</feature>
<dbReference type="PROSITE" id="PS50110">
    <property type="entry name" value="RESPONSE_REGULATORY"/>
    <property type="match status" value="2"/>
</dbReference>
<evidence type="ECO:0000256" key="2">
    <source>
        <dbReference type="ARBA" id="ARBA00012438"/>
    </source>
</evidence>
<evidence type="ECO:0000259" key="10">
    <source>
        <dbReference type="PROSITE" id="PS50112"/>
    </source>
</evidence>